<feature type="transmembrane region" description="Helical" evidence="6">
    <location>
        <begin position="58"/>
        <end position="75"/>
    </location>
</feature>
<feature type="region of interest" description="Disordered" evidence="5">
    <location>
        <begin position="1"/>
        <end position="54"/>
    </location>
</feature>
<evidence type="ECO:0000313" key="7">
    <source>
        <dbReference type="EMBL" id="GGM13503.1"/>
    </source>
</evidence>
<feature type="compositionally biased region" description="Pro residues" evidence="5">
    <location>
        <begin position="7"/>
        <end position="39"/>
    </location>
</feature>
<dbReference type="RefSeq" id="WP_171106364.1">
    <property type="nucleotide sequence ID" value="NZ_BMPT01000002.1"/>
</dbReference>
<evidence type="ECO:0000256" key="1">
    <source>
        <dbReference type="ARBA" id="ARBA00004370"/>
    </source>
</evidence>
<dbReference type="AlphaFoldDB" id="A0A8H9GEB5"/>
<evidence type="ECO:0000256" key="4">
    <source>
        <dbReference type="ARBA" id="ARBA00023136"/>
    </source>
</evidence>
<reference evidence="7" key="1">
    <citation type="journal article" date="2014" name="Int. J. Syst. Evol. Microbiol.">
        <title>Complete genome sequence of Corynebacterium casei LMG S-19264T (=DSM 44701T), isolated from a smear-ripened cheese.</title>
        <authorList>
            <consortium name="US DOE Joint Genome Institute (JGI-PGF)"/>
            <person name="Walter F."/>
            <person name="Albersmeier A."/>
            <person name="Kalinowski J."/>
            <person name="Ruckert C."/>
        </authorList>
    </citation>
    <scope>NUCLEOTIDE SEQUENCE</scope>
    <source>
        <strain evidence="7">JCM 3051</strain>
    </source>
</reference>
<accession>A0A8H9GEB5</accession>
<gene>
    <name evidence="7" type="ORF">GCM10010102_06370</name>
</gene>
<keyword evidence="4 6" id="KW-0472">Membrane</keyword>
<reference evidence="7" key="2">
    <citation type="submission" date="2020-09" db="EMBL/GenBank/DDBJ databases">
        <authorList>
            <person name="Sun Q."/>
            <person name="Ohkuma M."/>
        </authorList>
    </citation>
    <scope>NUCLEOTIDE SEQUENCE</scope>
    <source>
        <strain evidence="7">JCM 3051</strain>
    </source>
</reference>
<comment type="caution">
    <text evidence="7">The sequence shown here is derived from an EMBL/GenBank/DDBJ whole genome shotgun (WGS) entry which is preliminary data.</text>
</comment>
<dbReference type="Proteomes" id="UP000655589">
    <property type="component" value="Unassembled WGS sequence"/>
</dbReference>
<protein>
    <recommendedName>
        <fullName evidence="9">Regulator of septum formation</fullName>
    </recommendedName>
</protein>
<dbReference type="GO" id="GO:0016020">
    <property type="term" value="C:membrane"/>
    <property type="evidence" value="ECO:0007669"/>
    <property type="project" value="UniProtKB-SubCell"/>
</dbReference>
<keyword evidence="3 6" id="KW-1133">Transmembrane helix</keyword>
<keyword evidence="2 6" id="KW-0812">Transmembrane</keyword>
<name>A0A8H9GEB5_9MICO</name>
<comment type="subcellular location">
    <subcellularLocation>
        <location evidence="1">Membrane</location>
    </subcellularLocation>
</comment>
<evidence type="ECO:0000256" key="5">
    <source>
        <dbReference type="SAM" id="MobiDB-lite"/>
    </source>
</evidence>
<dbReference type="InterPro" id="IPR007593">
    <property type="entry name" value="CD225/Dispanin_fam"/>
</dbReference>
<dbReference type="Pfam" id="PF04505">
    <property type="entry name" value="CD225"/>
    <property type="match status" value="1"/>
</dbReference>
<evidence type="ECO:0000313" key="8">
    <source>
        <dbReference type="Proteomes" id="UP000655589"/>
    </source>
</evidence>
<dbReference type="EMBL" id="BMPT01000002">
    <property type="protein sequence ID" value="GGM13503.1"/>
    <property type="molecule type" value="Genomic_DNA"/>
</dbReference>
<keyword evidence="8" id="KW-1185">Reference proteome</keyword>
<proteinExistence type="predicted"/>
<evidence type="ECO:0000256" key="2">
    <source>
        <dbReference type="ARBA" id="ARBA00022692"/>
    </source>
</evidence>
<sequence length="284" mass="30137">MTGQLPPLVPPHAPAGPPVPAGGPDQAPAPSPYRPPSPYEVPAQQGPPWQAPPSTGEGWTIVALLFAWPFAVAAYPHAQRATAALGAGDLRTAAREAARARYHGVTGLVAGIVLMVASIVGVVAFAVWSSDVAQRTEDATSTGWVADDEPGSGPADGTSVWDLTAGDCFLVDGLEEVVRTVAVVPCTHPHGGELYAIEYVTSAQADEWATSTGPRYPGPEPMYRYAEDLCVQAFERAGGTPEEASELIFWHTAPDPWDWRRFDRRINCFAESVDDDRTAPVGGR</sequence>
<evidence type="ECO:0000256" key="6">
    <source>
        <dbReference type="SAM" id="Phobius"/>
    </source>
</evidence>
<feature type="region of interest" description="Disordered" evidence="5">
    <location>
        <begin position="138"/>
        <end position="157"/>
    </location>
</feature>
<feature type="transmembrane region" description="Helical" evidence="6">
    <location>
        <begin position="105"/>
        <end position="128"/>
    </location>
</feature>
<evidence type="ECO:0000256" key="3">
    <source>
        <dbReference type="ARBA" id="ARBA00022989"/>
    </source>
</evidence>
<organism evidence="7 8">
    <name type="scientific">Promicromonospora citrea</name>
    <dbReference type="NCBI Taxonomy" id="43677"/>
    <lineage>
        <taxon>Bacteria</taxon>
        <taxon>Bacillati</taxon>
        <taxon>Actinomycetota</taxon>
        <taxon>Actinomycetes</taxon>
        <taxon>Micrococcales</taxon>
        <taxon>Promicromonosporaceae</taxon>
        <taxon>Promicromonospora</taxon>
    </lineage>
</organism>
<evidence type="ECO:0008006" key="9">
    <source>
        <dbReference type="Google" id="ProtNLM"/>
    </source>
</evidence>